<evidence type="ECO:0000313" key="3">
    <source>
        <dbReference type="Proteomes" id="UP000053237"/>
    </source>
</evidence>
<sequence length="437" mass="50177">MGQRSPHCLLLPVKTFQPNQKPKNQTASSVKSQPVKSKKTPKQDKINVKLPMVSKQCATNKHSNLQDASANNADDENISEYQTREIPSAVLDVDENKKNSKEQSACKSTEDTWTPVRARNKRNRSIARFQSLLSNALPKSLEGRIWKRYQIVSSKFVVKNDLANSKEAAHFIKKNHTRIEKNDHPTRVAEVMDFLIQGVRTAQSPPRPETLLKENVHVAKASRRVEFTSNGDSILKFALDHPIALNGVLDRCMRSIDPCLDQVVRIHTQPPNQTRIPRSANNGRIKSVGPFGCSKNYARNVEEWTRATNSLASFELMLMCTVPTIHHSDDWIQFVTDQTVVWIPAHHCRLLHTNVLLHIFRLPLGRRLSKNRRWIPFSTTLREAQRTLFREQRRPFFPLIFVTVTTWRLFSFTRLPTNIIFLSVIRIVFTLIPFGKE</sequence>
<name>A0A024GSS2_9STRA</name>
<comment type="caution">
    <text evidence="2">The sequence shown here is derived from an EMBL/GenBank/DDBJ whole genome shotgun (WGS) entry which is preliminary data.</text>
</comment>
<keyword evidence="3" id="KW-1185">Reference proteome</keyword>
<feature type="compositionally biased region" description="Polar residues" evidence="1">
    <location>
        <begin position="56"/>
        <end position="72"/>
    </location>
</feature>
<dbReference type="EMBL" id="CAIX01000340">
    <property type="protein sequence ID" value="CCI49781.1"/>
    <property type="molecule type" value="Genomic_DNA"/>
</dbReference>
<feature type="compositionally biased region" description="Polar residues" evidence="1">
    <location>
        <begin position="16"/>
        <end position="27"/>
    </location>
</feature>
<gene>
    <name evidence="2" type="ORF">BN9_112000</name>
</gene>
<proteinExistence type="predicted"/>
<evidence type="ECO:0000256" key="1">
    <source>
        <dbReference type="SAM" id="MobiDB-lite"/>
    </source>
</evidence>
<protein>
    <submittedName>
        <fullName evidence="2">Uncharacterized protein</fullName>
    </submittedName>
</protein>
<dbReference type="Proteomes" id="UP000053237">
    <property type="component" value="Unassembled WGS sequence"/>
</dbReference>
<accession>A0A024GSS2</accession>
<organism evidence="2 3">
    <name type="scientific">Albugo candida</name>
    <dbReference type="NCBI Taxonomy" id="65357"/>
    <lineage>
        <taxon>Eukaryota</taxon>
        <taxon>Sar</taxon>
        <taxon>Stramenopiles</taxon>
        <taxon>Oomycota</taxon>
        <taxon>Peronosporomycetes</taxon>
        <taxon>Albuginales</taxon>
        <taxon>Albuginaceae</taxon>
        <taxon>Albugo</taxon>
    </lineage>
</organism>
<dbReference type="InParanoid" id="A0A024GSS2"/>
<dbReference type="AlphaFoldDB" id="A0A024GSS2"/>
<feature type="region of interest" description="Disordered" evidence="1">
    <location>
        <begin position="1"/>
        <end position="89"/>
    </location>
</feature>
<reference evidence="2 3" key="1">
    <citation type="submission" date="2012-05" db="EMBL/GenBank/DDBJ databases">
        <title>Recombination and specialization in a pathogen metapopulation.</title>
        <authorList>
            <person name="Gardiner A."/>
            <person name="Kemen E."/>
            <person name="Schultz-Larsen T."/>
            <person name="MacLean D."/>
            <person name="Van Oosterhout C."/>
            <person name="Jones J.D.G."/>
        </authorList>
    </citation>
    <scope>NUCLEOTIDE SEQUENCE [LARGE SCALE GENOMIC DNA]</scope>
    <source>
        <strain evidence="2 3">Ac Nc2</strain>
    </source>
</reference>
<dbReference type="OrthoDB" id="161806at2759"/>
<evidence type="ECO:0000313" key="2">
    <source>
        <dbReference type="EMBL" id="CCI49781.1"/>
    </source>
</evidence>